<dbReference type="SMART" id="SM00387">
    <property type="entry name" value="HATPase_c"/>
    <property type="match status" value="1"/>
</dbReference>
<comment type="caution">
    <text evidence="14">The sequence shown here is derived from an EMBL/GenBank/DDBJ whole genome shotgun (WGS) entry which is preliminary data.</text>
</comment>
<evidence type="ECO:0000313" key="14">
    <source>
        <dbReference type="EMBL" id="MBF4692628.1"/>
    </source>
</evidence>
<evidence type="ECO:0000256" key="5">
    <source>
        <dbReference type="ARBA" id="ARBA00022553"/>
    </source>
</evidence>
<dbReference type="InterPro" id="IPR036890">
    <property type="entry name" value="HATPase_C_sf"/>
</dbReference>
<dbReference type="CDD" id="cd00075">
    <property type="entry name" value="HATPase"/>
    <property type="match status" value="1"/>
</dbReference>
<dbReference type="RefSeq" id="WP_194700869.1">
    <property type="nucleotide sequence ID" value="NZ_JADKNH010000003.1"/>
</dbReference>
<dbReference type="PANTHER" id="PTHR45453">
    <property type="entry name" value="PHOSPHATE REGULON SENSOR PROTEIN PHOR"/>
    <property type="match status" value="1"/>
</dbReference>
<dbReference type="Proteomes" id="UP000614200">
    <property type="component" value="Unassembled WGS sequence"/>
</dbReference>
<dbReference type="CDD" id="cd00082">
    <property type="entry name" value="HisKA"/>
    <property type="match status" value="1"/>
</dbReference>
<keyword evidence="5" id="KW-0597">Phosphoprotein</keyword>
<keyword evidence="10" id="KW-0902">Two-component regulatory system</keyword>
<dbReference type="Pfam" id="PF02518">
    <property type="entry name" value="HATPase_c"/>
    <property type="match status" value="1"/>
</dbReference>
<keyword evidence="7 12" id="KW-0812">Transmembrane</keyword>
<dbReference type="PROSITE" id="PS50109">
    <property type="entry name" value="HIS_KIN"/>
    <property type="match status" value="1"/>
</dbReference>
<gene>
    <name evidence="14" type="ORF">ISU02_05840</name>
</gene>
<keyword evidence="15" id="KW-1185">Reference proteome</keyword>
<keyword evidence="6" id="KW-0808">Transferase</keyword>
<organism evidence="14 15">
    <name type="scientific">Fusibacter ferrireducens</name>
    <dbReference type="NCBI Taxonomy" id="2785058"/>
    <lineage>
        <taxon>Bacteria</taxon>
        <taxon>Bacillati</taxon>
        <taxon>Bacillota</taxon>
        <taxon>Clostridia</taxon>
        <taxon>Eubacteriales</taxon>
        <taxon>Eubacteriales Family XII. Incertae Sedis</taxon>
        <taxon>Fusibacter</taxon>
    </lineage>
</organism>
<evidence type="ECO:0000256" key="1">
    <source>
        <dbReference type="ARBA" id="ARBA00000085"/>
    </source>
</evidence>
<dbReference type="InterPro" id="IPR003594">
    <property type="entry name" value="HATPase_dom"/>
</dbReference>
<dbReference type="GO" id="GO:0016301">
    <property type="term" value="F:kinase activity"/>
    <property type="evidence" value="ECO:0007669"/>
    <property type="project" value="UniProtKB-KW"/>
</dbReference>
<evidence type="ECO:0000256" key="8">
    <source>
        <dbReference type="ARBA" id="ARBA00022777"/>
    </source>
</evidence>
<dbReference type="InterPro" id="IPR005467">
    <property type="entry name" value="His_kinase_dom"/>
</dbReference>
<accession>A0ABR9ZR45</accession>
<reference evidence="14 15" key="1">
    <citation type="submission" date="2020-11" db="EMBL/GenBank/DDBJ databases">
        <title>Fusibacter basophilias sp. nov.</title>
        <authorList>
            <person name="Qiu D."/>
        </authorList>
    </citation>
    <scope>NUCLEOTIDE SEQUENCE [LARGE SCALE GENOMIC DNA]</scope>
    <source>
        <strain evidence="14 15">Q10-2</strain>
    </source>
</reference>
<comment type="catalytic activity">
    <reaction evidence="1">
        <text>ATP + protein L-histidine = ADP + protein N-phospho-L-histidine.</text>
        <dbReference type="EC" id="2.7.13.3"/>
    </reaction>
</comment>
<evidence type="ECO:0000256" key="2">
    <source>
        <dbReference type="ARBA" id="ARBA00004651"/>
    </source>
</evidence>
<comment type="subcellular location">
    <subcellularLocation>
        <location evidence="2">Cell membrane</location>
        <topology evidence="2">Multi-pass membrane protein</topology>
    </subcellularLocation>
</comment>
<protein>
    <recommendedName>
        <fullName evidence="3">histidine kinase</fullName>
        <ecNumber evidence="3">2.7.13.3</ecNumber>
    </recommendedName>
</protein>
<dbReference type="EMBL" id="JADKNH010000003">
    <property type="protein sequence ID" value="MBF4692628.1"/>
    <property type="molecule type" value="Genomic_DNA"/>
</dbReference>
<evidence type="ECO:0000256" key="6">
    <source>
        <dbReference type="ARBA" id="ARBA00022679"/>
    </source>
</evidence>
<keyword evidence="4" id="KW-1003">Cell membrane</keyword>
<dbReference type="PRINTS" id="PR00344">
    <property type="entry name" value="BCTRLSENSOR"/>
</dbReference>
<proteinExistence type="predicted"/>
<keyword evidence="11 12" id="KW-0472">Membrane</keyword>
<evidence type="ECO:0000259" key="13">
    <source>
        <dbReference type="PROSITE" id="PS50109"/>
    </source>
</evidence>
<dbReference type="InterPro" id="IPR003661">
    <property type="entry name" value="HisK_dim/P_dom"/>
</dbReference>
<dbReference type="Gene3D" id="3.30.565.10">
    <property type="entry name" value="Histidine kinase-like ATPase, C-terminal domain"/>
    <property type="match status" value="1"/>
</dbReference>
<dbReference type="PANTHER" id="PTHR45453:SF2">
    <property type="entry name" value="HISTIDINE KINASE"/>
    <property type="match status" value="1"/>
</dbReference>
<feature type="transmembrane region" description="Helical" evidence="12">
    <location>
        <begin position="7"/>
        <end position="26"/>
    </location>
</feature>
<evidence type="ECO:0000256" key="3">
    <source>
        <dbReference type="ARBA" id="ARBA00012438"/>
    </source>
</evidence>
<keyword evidence="8 14" id="KW-0418">Kinase</keyword>
<dbReference type="InterPro" id="IPR050351">
    <property type="entry name" value="BphY/WalK/GraS-like"/>
</dbReference>
<sequence>MMTIRKLWLISLIGIAISSILIYGIIMTSLTNQYFKAYMTESYTNHVEQVLNYTKRAMSESSISYRQMAIELETHIIDPITHIKLYDKDGTVLVDVNNNETSNFMMMNGKSMREMMKNASVKYSSEVDQYEIRIDGELKAVLNVTRQSSAENGFVARLFKANLIRNSFLAIGISVFLSIIIGIFISKHMAKNLIETADLAQSLLMDENLEFHKSNIREVNIIRESLEKLSTRLKLKQKSRKKLVDQLVHQTRTPMTVLRTHLEGIEDEIIKLDRSEHALLQLQIEDVAKIIENMSNVIDVETMTLQTSVESIELSAFFRQMIAGLKAQFDRKGIELQLLTHEKQTIKSDRHLLSQMMYNLLTNAYKYTSTEGSVSLSYETFQDQLMIHIKDSGIGIPAEEQEQIFNAYYRGSNHVQISGDGLGLYLVKENLKLLNGAIQVVSESHEGSEFIVKLPMVLEEVD</sequence>
<evidence type="ECO:0000256" key="12">
    <source>
        <dbReference type="SAM" id="Phobius"/>
    </source>
</evidence>
<dbReference type="SUPFAM" id="SSF55874">
    <property type="entry name" value="ATPase domain of HSP90 chaperone/DNA topoisomerase II/histidine kinase"/>
    <property type="match status" value="1"/>
</dbReference>
<evidence type="ECO:0000256" key="10">
    <source>
        <dbReference type="ARBA" id="ARBA00023012"/>
    </source>
</evidence>
<evidence type="ECO:0000256" key="4">
    <source>
        <dbReference type="ARBA" id="ARBA00022475"/>
    </source>
</evidence>
<keyword evidence="9 12" id="KW-1133">Transmembrane helix</keyword>
<name>A0ABR9ZR45_9FIRM</name>
<feature type="domain" description="Histidine kinase" evidence="13">
    <location>
        <begin position="246"/>
        <end position="458"/>
    </location>
</feature>
<dbReference type="EC" id="2.7.13.3" evidence="3"/>
<evidence type="ECO:0000313" key="15">
    <source>
        <dbReference type="Proteomes" id="UP000614200"/>
    </source>
</evidence>
<evidence type="ECO:0000256" key="11">
    <source>
        <dbReference type="ARBA" id="ARBA00023136"/>
    </source>
</evidence>
<dbReference type="InterPro" id="IPR004358">
    <property type="entry name" value="Sig_transdc_His_kin-like_C"/>
</dbReference>
<evidence type="ECO:0000256" key="9">
    <source>
        <dbReference type="ARBA" id="ARBA00022989"/>
    </source>
</evidence>
<evidence type="ECO:0000256" key="7">
    <source>
        <dbReference type="ARBA" id="ARBA00022692"/>
    </source>
</evidence>
<feature type="transmembrane region" description="Helical" evidence="12">
    <location>
        <begin position="167"/>
        <end position="185"/>
    </location>
</feature>